<dbReference type="EMBL" id="JANBUJ010002725">
    <property type="protein sequence ID" value="KAJ2763521.1"/>
    <property type="molecule type" value="Genomic_DNA"/>
</dbReference>
<proteinExistence type="predicted"/>
<feature type="non-terminal residue" evidence="1">
    <location>
        <position position="101"/>
    </location>
</feature>
<accession>A0ACC1JMB8</accession>
<reference evidence="1" key="1">
    <citation type="submission" date="2022-07" db="EMBL/GenBank/DDBJ databases">
        <title>Phylogenomic reconstructions and comparative analyses of Kickxellomycotina fungi.</title>
        <authorList>
            <person name="Reynolds N.K."/>
            <person name="Stajich J.E."/>
            <person name="Barry K."/>
            <person name="Grigoriev I.V."/>
            <person name="Crous P."/>
            <person name="Smith M.E."/>
        </authorList>
    </citation>
    <scope>NUCLEOTIDE SEQUENCE</scope>
    <source>
        <strain evidence="1">CBS 109366</strain>
    </source>
</reference>
<keyword evidence="2" id="KW-1185">Reference proteome</keyword>
<evidence type="ECO:0000313" key="2">
    <source>
        <dbReference type="Proteomes" id="UP001140234"/>
    </source>
</evidence>
<dbReference type="Proteomes" id="UP001140234">
    <property type="component" value="Unassembled WGS sequence"/>
</dbReference>
<comment type="caution">
    <text evidence="1">The sequence shown here is derived from an EMBL/GenBank/DDBJ whole genome shotgun (WGS) entry which is preliminary data.</text>
</comment>
<gene>
    <name evidence="1" type="ORF">IWQ57_005546</name>
</gene>
<name>A0ACC1JMB8_9FUNG</name>
<sequence length="101" mass="10905">MDAHPKFHEVAEVCKLAPKRTRALFQVYLDIKYGHMLQSVEAHMLDSIGFPAVIARSAGSRRVFVPVYADEDFSVADLAAIVENAAALAAAGKCAADETDL</sequence>
<organism evidence="1 2">
    <name type="scientific">Coemansia nantahalensis</name>
    <dbReference type="NCBI Taxonomy" id="2789366"/>
    <lineage>
        <taxon>Eukaryota</taxon>
        <taxon>Fungi</taxon>
        <taxon>Fungi incertae sedis</taxon>
        <taxon>Zoopagomycota</taxon>
        <taxon>Kickxellomycotina</taxon>
        <taxon>Kickxellomycetes</taxon>
        <taxon>Kickxellales</taxon>
        <taxon>Kickxellaceae</taxon>
        <taxon>Coemansia</taxon>
    </lineage>
</organism>
<protein>
    <submittedName>
        <fullName evidence="1">Uncharacterized protein</fullName>
    </submittedName>
</protein>
<evidence type="ECO:0000313" key="1">
    <source>
        <dbReference type="EMBL" id="KAJ2763521.1"/>
    </source>
</evidence>